<keyword evidence="2" id="KW-1185">Reference proteome</keyword>
<protein>
    <submittedName>
        <fullName evidence="1">Mycobacterium rhizamassiliense ORFan</fullName>
    </submittedName>
</protein>
<name>A0A2U3NWA7_9MYCO</name>
<dbReference type="STRING" id="1841860.GCA_900157375_03632"/>
<dbReference type="RefSeq" id="WP_157900628.1">
    <property type="nucleotide sequence ID" value="NZ_LT721901.1"/>
</dbReference>
<reference evidence="1 2" key="1">
    <citation type="submission" date="2017-01" db="EMBL/GenBank/DDBJ databases">
        <authorList>
            <consortium name="Urmite Genomes"/>
        </authorList>
    </citation>
    <scope>NUCLEOTIDE SEQUENCE [LARGE SCALE GENOMIC DNA]</scope>
    <source>
        <strain evidence="1 2">AB57</strain>
    </source>
</reference>
<dbReference type="OrthoDB" id="5622056at2"/>
<evidence type="ECO:0000313" key="2">
    <source>
        <dbReference type="Proteomes" id="UP000240988"/>
    </source>
</evidence>
<accession>A0A2U3NWA7</accession>
<dbReference type="AlphaFoldDB" id="A0A2U3NWA7"/>
<gene>
    <name evidence="1" type="ORF">MRAB57_3630</name>
</gene>
<dbReference type="Proteomes" id="UP000240988">
    <property type="component" value="Unassembled WGS sequence"/>
</dbReference>
<organism evidence="1 2">
    <name type="scientific">Mycobacterium rhizamassiliense</name>
    <dbReference type="NCBI Taxonomy" id="1841860"/>
    <lineage>
        <taxon>Bacteria</taxon>
        <taxon>Bacillati</taxon>
        <taxon>Actinomycetota</taxon>
        <taxon>Actinomycetes</taxon>
        <taxon>Mycobacteriales</taxon>
        <taxon>Mycobacteriaceae</taxon>
        <taxon>Mycobacterium</taxon>
    </lineage>
</organism>
<evidence type="ECO:0000313" key="1">
    <source>
        <dbReference type="EMBL" id="SPM35799.1"/>
    </source>
</evidence>
<dbReference type="EMBL" id="FUFA01000004">
    <property type="protein sequence ID" value="SPM35799.1"/>
    <property type="molecule type" value="Genomic_DNA"/>
</dbReference>
<sequence>MPAPILIGTYSSEPDLQYDLGQVGAYAKGNEGSQYFLFASVRTNSDQALAAEAAMLEPLRPYGFEIFPPPNSLGATPPPAAIPGTISSVPAPNANPPTSTAQPYWDGPWLRNYSEGSQDCTSRGLDYWVVQPGGDTDIYALKLGCFPEDWVQALNSHCQQQPFSPGGQCAVWDQNSIMSTFGQHGDLLIVALTRDCLNRAGLTGFHEGPLHHDCVMRP</sequence>
<proteinExistence type="predicted"/>